<protein>
    <submittedName>
        <fullName evidence="1">Uncharacterized protein</fullName>
    </submittedName>
</protein>
<sequence>MDDGGAGDDTMTCGTCGRQATGEGLAEARVRWTFGTEPGRTAWVCDRCSRLHARSIEGKLDSEWW</sequence>
<accession>A0A6I3IXZ4</accession>
<reference evidence="1 2" key="1">
    <citation type="submission" date="2019-11" db="EMBL/GenBank/DDBJ databases">
        <title>Whole genome sequencing identifies a novel species of the genus Arsenicicoccus isolated from human blood.</title>
        <authorList>
            <person name="Jeong J.H."/>
            <person name="Kweon O.J."/>
            <person name="Kim H.R."/>
            <person name="Kim T.-H."/>
            <person name="Ha S.-M."/>
            <person name="Lee M.-K."/>
        </authorList>
    </citation>
    <scope>NUCLEOTIDE SEQUENCE [LARGE SCALE GENOMIC DNA]</scope>
    <source>
        <strain evidence="1 2">MKL-02</strain>
    </source>
</reference>
<dbReference type="EMBL" id="WLVL01000057">
    <property type="protein sequence ID" value="MTB73349.1"/>
    <property type="molecule type" value="Genomic_DNA"/>
</dbReference>
<keyword evidence="2" id="KW-1185">Reference proteome</keyword>
<name>A0A6I3IXZ4_9MICO</name>
<organism evidence="1 2">
    <name type="scientific">Arsenicicoccus cauae</name>
    <dbReference type="NCBI Taxonomy" id="2663847"/>
    <lineage>
        <taxon>Bacteria</taxon>
        <taxon>Bacillati</taxon>
        <taxon>Actinomycetota</taxon>
        <taxon>Actinomycetes</taxon>
        <taxon>Micrococcales</taxon>
        <taxon>Intrasporangiaceae</taxon>
        <taxon>Arsenicicoccus</taxon>
    </lineage>
</organism>
<dbReference type="Proteomes" id="UP000431092">
    <property type="component" value="Unassembled WGS sequence"/>
</dbReference>
<evidence type="ECO:0000313" key="2">
    <source>
        <dbReference type="Proteomes" id="UP000431092"/>
    </source>
</evidence>
<dbReference type="RefSeq" id="WP_154594607.1">
    <property type="nucleotide sequence ID" value="NZ_WLVL01000057.1"/>
</dbReference>
<comment type="caution">
    <text evidence="1">The sequence shown here is derived from an EMBL/GenBank/DDBJ whole genome shotgun (WGS) entry which is preliminary data.</text>
</comment>
<gene>
    <name evidence="1" type="ORF">GGG17_15555</name>
</gene>
<evidence type="ECO:0000313" key="1">
    <source>
        <dbReference type="EMBL" id="MTB73349.1"/>
    </source>
</evidence>
<proteinExistence type="predicted"/>
<dbReference type="AlphaFoldDB" id="A0A6I3IXZ4"/>